<evidence type="ECO:0000256" key="5">
    <source>
        <dbReference type="ARBA" id="ARBA00022989"/>
    </source>
</evidence>
<dbReference type="EMBL" id="CP070969">
    <property type="protein sequence ID" value="QSF43075.1"/>
    <property type="molecule type" value="Genomic_DNA"/>
</dbReference>
<gene>
    <name evidence="9" type="ORF">JRJ22_17490</name>
</gene>
<name>A0ABX7L9H6_9BACL</name>
<dbReference type="PANTHER" id="PTHR34582">
    <property type="entry name" value="UPF0702 TRANSMEMBRANE PROTEIN YCAP"/>
    <property type="match status" value="1"/>
</dbReference>
<reference evidence="9 10" key="1">
    <citation type="submission" date="2021-02" db="EMBL/GenBank/DDBJ databases">
        <title>Paenibacillus tianjinensis sp. nov.</title>
        <authorList>
            <person name="Liu H."/>
        </authorList>
    </citation>
    <scope>NUCLEOTIDE SEQUENCE [LARGE SCALE GENOMIC DNA]</scope>
    <source>
        <strain evidence="9 10">TB2019</strain>
    </source>
</reference>
<dbReference type="RefSeq" id="WP_206100731.1">
    <property type="nucleotide sequence ID" value="NZ_CP070969.1"/>
</dbReference>
<evidence type="ECO:0000313" key="10">
    <source>
        <dbReference type="Proteomes" id="UP000663452"/>
    </source>
</evidence>
<dbReference type="Pfam" id="PF04239">
    <property type="entry name" value="DUF421"/>
    <property type="match status" value="1"/>
</dbReference>
<feature type="domain" description="YetF C-terminal" evidence="7">
    <location>
        <begin position="81"/>
        <end position="213"/>
    </location>
</feature>
<keyword evidence="6" id="KW-0472">Membrane</keyword>
<comment type="similarity">
    <text evidence="2">Belongs to the UPF0702 family.</text>
</comment>
<evidence type="ECO:0000313" key="9">
    <source>
        <dbReference type="EMBL" id="QSF43075.1"/>
    </source>
</evidence>
<dbReference type="InterPro" id="IPR048454">
    <property type="entry name" value="YetF_N"/>
</dbReference>
<proteinExistence type="inferred from homology"/>
<sequence length="227" mass="25436">MEYGQITIKLIAGFIGLWAMTRLLGKKEISALTPFDFISAVILGDLVGDTIYEKEHSIPMLIFTLAIWTFLSFAFEKITLHFPELRKPLEGEPEILIRDGKIDLVKLRKNNLDFEQLRMMLRAKDTFSVSEVAYAIYETNGSLSILKKAQHEPATREDLLVPVPESTLPLSIIEDGIVQRQTLSNLGQDDAWLAGELRKQGYNGPQSVAYAEITEEGELAVISSVSH</sequence>
<dbReference type="Gene3D" id="3.30.240.20">
    <property type="entry name" value="bsu07140 like domains"/>
    <property type="match status" value="2"/>
</dbReference>
<accession>A0ABX7L9H6</accession>
<evidence type="ECO:0000256" key="1">
    <source>
        <dbReference type="ARBA" id="ARBA00004651"/>
    </source>
</evidence>
<protein>
    <submittedName>
        <fullName evidence="9">DUF421 domain-containing protein</fullName>
    </submittedName>
</protein>
<keyword evidence="3" id="KW-1003">Cell membrane</keyword>
<keyword evidence="10" id="KW-1185">Reference proteome</keyword>
<evidence type="ECO:0000256" key="4">
    <source>
        <dbReference type="ARBA" id="ARBA00022692"/>
    </source>
</evidence>
<evidence type="ECO:0000256" key="6">
    <source>
        <dbReference type="ARBA" id="ARBA00023136"/>
    </source>
</evidence>
<evidence type="ECO:0000259" key="7">
    <source>
        <dbReference type="Pfam" id="PF04239"/>
    </source>
</evidence>
<dbReference type="InterPro" id="IPR023090">
    <property type="entry name" value="UPF0702_alpha/beta_dom_sf"/>
</dbReference>
<comment type="subcellular location">
    <subcellularLocation>
        <location evidence="1">Cell membrane</location>
        <topology evidence="1">Multi-pass membrane protein</topology>
    </subcellularLocation>
</comment>
<organism evidence="9 10">
    <name type="scientific">Paenibacillus tianjinensis</name>
    <dbReference type="NCBI Taxonomy" id="2810347"/>
    <lineage>
        <taxon>Bacteria</taxon>
        <taxon>Bacillati</taxon>
        <taxon>Bacillota</taxon>
        <taxon>Bacilli</taxon>
        <taxon>Bacillales</taxon>
        <taxon>Paenibacillaceae</taxon>
        <taxon>Paenibacillus</taxon>
    </lineage>
</organism>
<evidence type="ECO:0000259" key="8">
    <source>
        <dbReference type="Pfam" id="PF20730"/>
    </source>
</evidence>
<dbReference type="PANTHER" id="PTHR34582:SF5">
    <property type="entry name" value="UPF0702 TRANSMEMBRANE PROTEIN YETF"/>
    <property type="match status" value="1"/>
</dbReference>
<evidence type="ECO:0000256" key="2">
    <source>
        <dbReference type="ARBA" id="ARBA00006448"/>
    </source>
</evidence>
<keyword evidence="5" id="KW-1133">Transmembrane helix</keyword>
<evidence type="ECO:0000256" key="3">
    <source>
        <dbReference type="ARBA" id="ARBA00022475"/>
    </source>
</evidence>
<feature type="domain" description="YetF-like N-terminal transmembrane" evidence="8">
    <location>
        <begin position="3"/>
        <end position="76"/>
    </location>
</feature>
<keyword evidence="4" id="KW-0812">Transmembrane</keyword>
<dbReference type="Proteomes" id="UP000663452">
    <property type="component" value="Chromosome"/>
</dbReference>
<dbReference type="Pfam" id="PF20730">
    <property type="entry name" value="YetF_N"/>
    <property type="match status" value="1"/>
</dbReference>
<dbReference type="InterPro" id="IPR007353">
    <property type="entry name" value="DUF421"/>
</dbReference>